<name>M4ST09_9TRYP</name>
<organism evidence="3">
    <name type="scientific">Trypanosoma brucei</name>
    <dbReference type="NCBI Taxonomy" id="5691"/>
    <lineage>
        <taxon>Eukaryota</taxon>
        <taxon>Discoba</taxon>
        <taxon>Euglenozoa</taxon>
        <taxon>Kinetoplastea</taxon>
        <taxon>Metakinetoplastina</taxon>
        <taxon>Trypanosomatida</taxon>
        <taxon>Trypanosomatidae</taxon>
        <taxon>Trypanosoma</taxon>
    </lineage>
</organism>
<dbReference type="VEuPathDB" id="TriTrypDB:Tb427_000184600"/>
<reference evidence="3" key="2">
    <citation type="journal article" date="2014" name="Mol. Biochem. Parasitol.">
        <title>Capturing the variant surface glycoprotein repertoire (the VSGnome) of Trypanosoma brucei Lister 427.</title>
        <authorList>
            <person name="Cross G.A."/>
            <person name="Kim H.S."/>
            <person name="Wickstead B."/>
        </authorList>
    </citation>
    <scope>NUCLEOTIDE SEQUENCE</scope>
    <source>
        <strain evidence="3">Lister 427</strain>
    </source>
</reference>
<accession>M4ST09</accession>
<feature type="non-terminal residue" evidence="3">
    <location>
        <position position="1"/>
    </location>
</feature>
<evidence type="ECO:0000256" key="1">
    <source>
        <dbReference type="SAM" id="MobiDB-lite"/>
    </source>
</evidence>
<proteinExistence type="predicted"/>
<dbReference type="EMBL" id="KX701170">
    <property type="protein sequence ID" value="APD75126.1"/>
    <property type="molecule type" value="Genomic_DNA"/>
</dbReference>
<reference evidence="4" key="3">
    <citation type="submission" date="2016-08" db="EMBL/GenBank/DDBJ databases">
        <title>VSG repertoire of Trypanosoma brucei EATRO 1125.</title>
        <authorList>
            <person name="Cross G.A."/>
        </authorList>
    </citation>
    <scope>NUCLEOTIDE SEQUENCE</scope>
    <source>
        <strain evidence="4">EATRO 1125</strain>
    </source>
</reference>
<feature type="signal peptide" evidence="2">
    <location>
        <begin position="1"/>
        <end position="34"/>
    </location>
</feature>
<dbReference type="AlphaFoldDB" id="M4ST09"/>
<evidence type="ECO:0000256" key="2">
    <source>
        <dbReference type="SAM" id="SignalP"/>
    </source>
</evidence>
<feature type="region of interest" description="Disordered" evidence="1">
    <location>
        <begin position="267"/>
        <end position="296"/>
    </location>
</feature>
<feature type="chain" id="PRO_5004057681" evidence="2">
    <location>
        <begin position="35"/>
        <end position="425"/>
    </location>
</feature>
<keyword evidence="2" id="KW-0732">Signal</keyword>
<dbReference type="SUPFAM" id="SSF58087">
    <property type="entry name" value="Variant surface glycoprotein (N-terminal domain)"/>
    <property type="match status" value="1"/>
</dbReference>
<protein>
    <submittedName>
        <fullName evidence="4">Variant surface glycoprotein 1125.4938</fullName>
    </submittedName>
    <submittedName>
        <fullName evidence="3">Variant surface glycoprotein 3084</fullName>
    </submittedName>
</protein>
<sequence length="425" mass="46612">MMERVRVEQPDASRHKGRPAVFLFLLVTFTRSNALPIATNDELADAFKSVCHEQLYLEELVKFLKQGNDKSTMNLNQISADAQKYKIAAGIADTMGKRCLYMALYHKFRRLHQDKTPRVKQANTDVDAGLLAVSEHIGVLKATKALAKTKLKLDEGNVHGNGGNTNNIRIQLETESGTTELCNKVSKVTEISSQHTAIKPHKLKEIKLTDRKQLIKNLFKQHITLGSLTSCSSAAGYSSTFTTAINACTGKGSSTLTGAQTTTGPQYAGALTPLFDQHDPDKEGQKSTLTTSSDLDDKKNLQHHLYKALKAKSVTVDKPTGLSRESLKDDEKLRTDVRNCVPAPNSVKDTSNAEHNKAVVEFIKPGYGTDTQKFADNIQAPLSTMKASVRTASQTEKKEINKIATEEEATAALSDAEGIRNTREL</sequence>
<dbReference type="VEuPathDB" id="TriTrypDB:Tb1125.4.5460"/>
<reference evidence="3" key="1">
    <citation type="submission" date="2013-02" db="EMBL/GenBank/DDBJ databases">
        <authorList>
            <person name="Cross G.A.M."/>
            <person name="Kim H.-S."/>
            <person name="Wickstead B."/>
        </authorList>
    </citation>
    <scope>NUCLEOTIDE SEQUENCE</scope>
    <source>
        <strain evidence="3">Lister 427</strain>
    </source>
</reference>
<evidence type="ECO:0000313" key="4">
    <source>
        <dbReference type="EMBL" id="APD75126.1"/>
    </source>
</evidence>
<feature type="compositionally biased region" description="Basic and acidic residues" evidence="1">
    <location>
        <begin position="276"/>
        <end position="285"/>
    </location>
</feature>
<evidence type="ECO:0000313" key="3">
    <source>
        <dbReference type="EMBL" id="AGH59129.1"/>
    </source>
</evidence>
<dbReference type="EMBL" id="KC611698">
    <property type="protein sequence ID" value="AGH59129.1"/>
    <property type="molecule type" value="Genomic_DNA"/>
</dbReference>